<evidence type="ECO:0000256" key="5">
    <source>
        <dbReference type="ARBA" id="ARBA00023136"/>
    </source>
</evidence>
<reference evidence="8" key="2">
    <citation type="journal article" date="2021" name="PeerJ">
        <title>Extensive microbial diversity within the chicken gut microbiome revealed by metagenomics and culture.</title>
        <authorList>
            <person name="Gilroy R."/>
            <person name="Ravi A."/>
            <person name="Getino M."/>
            <person name="Pursley I."/>
            <person name="Horton D.L."/>
            <person name="Alikhan N.F."/>
            <person name="Baker D."/>
            <person name="Gharbi K."/>
            <person name="Hall N."/>
            <person name="Watson M."/>
            <person name="Adriaenssens E.M."/>
            <person name="Foster-Nyarko E."/>
            <person name="Jarju S."/>
            <person name="Secka A."/>
            <person name="Antonio M."/>
            <person name="Oren A."/>
            <person name="Chaudhuri R.R."/>
            <person name="La Ragione R."/>
            <person name="Hildebrand F."/>
            <person name="Pallen M.J."/>
        </authorList>
    </citation>
    <scope>NUCLEOTIDE SEQUENCE</scope>
    <source>
        <strain evidence="8">E3-2379</strain>
    </source>
</reference>
<feature type="transmembrane region" description="Helical" evidence="7">
    <location>
        <begin position="60"/>
        <end position="77"/>
    </location>
</feature>
<protein>
    <submittedName>
        <fullName evidence="8">Metal ABC transporter permease</fullName>
    </submittedName>
</protein>
<dbReference type="InterPro" id="IPR037294">
    <property type="entry name" value="ABC_BtuC-like"/>
</dbReference>
<dbReference type="Gene3D" id="1.10.3470.10">
    <property type="entry name" value="ABC transporter involved in vitamin B12 uptake, BtuC"/>
    <property type="match status" value="1"/>
</dbReference>
<dbReference type="Pfam" id="PF00950">
    <property type="entry name" value="ABC-3"/>
    <property type="match status" value="1"/>
</dbReference>
<evidence type="ECO:0000256" key="1">
    <source>
        <dbReference type="ARBA" id="ARBA00004141"/>
    </source>
</evidence>
<feature type="transmembrane region" description="Helical" evidence="7">
    <location>
        <begin position="6"/>
        <end position="28"/>
    </location>
</feature>
<keyword evidence="5 7" id="KW-0472">Membrane</keyword>
<dbReference type="GO" id="GO:0043190">
    <property type="term" value="C:ATP-binding cassette (ABC) transporter complex"/>
    <property type="evidence" value="ECO:0007669"/>
    <property type="project" value="InterPro"/>
</dbReference>
<keyword evidence="6" id="KW-0813">Transport</keyword>
<feature type="transmembrane region" description="Helical" evidence="7">
    <location>
        <begin position="89"/>
        <end position="109"/>
    </location>
</feature>
<dbReference type="SUPFAM" id="SSF81345">
    <property type="entry name" value="ABC transporter involved in vitamin B12 uptake, BtuC"/>
    <property type="match status" value="1"/>
</dbReference>
<keyword evidence="4 7" id="KW-1133">Transmembrane helix</keyword>
<dbReference type="InterPro" id="IPR001626">
    <property type="entry name" value="ABC_TroCD"/>
</dbReference>
<keyword evidence="3 6" id="KW-0812">Transmembrane</keyword>
<organism evidence="8 9">
    <name type="scientific">Candidatus Scybalomonas excrementavium</name>
    <dbReference type="NCBI Taxonomy" id="2840943"/>
    <lineage>
        <taxon>Bacteria</taxon>
        <taxon>Bacillati</taxon>
        <taxon>Bacillota</taxon>
        <taxon>Clostridia</taxon>
        <taxon>Lachnospirales</taxon>
        <taxon>Lachnospiraceae</taxon>
        <taxon>Lachnospiraceae incertae sedis</taxon>
        <taxon>Candidatus Scybalomonas</taxon>
    </lineage>
</organism>
<feature type="transmembrane region" description="Helical" evidence="7">
    <location>
        <begin position="243"/>
        <end position="260"/>
    </location>
</feature>
<gene>
    <name evidence="8" type="ORF">IAC13_03215</name>
</gene>
<accession>A0A9D9HZK9</accession>
<sequence length="265" mass="29171">MFEYQFMQNALIAILLITPIFGILGTMIVNNKMAFFSDALGHSAFTGIALGVILGVQNTLLSMIVFGVIFALLLNWIRTKSVVSMDTIISVFSSFGMAIGLAILSLGGNFAKYNSLLIGDILSITRQEIIGLLLAFLIVLIFWYVCFNQLHAMSINRSLAKTKGIYVELIDQLFVILMAVVVMLSIQWVGLLIINALLILPAASARNIAYNMRTYHLYSIIISMLSGSIGLVLSYYLGIATGPMIVIVASLIFFLTLLLSKKKRR</sequence>
<evidence type="ECO:0000256" key="3">
    <source>
        <dbReference type="ARBA" id="ARBA00022692"/>
    </source>
</evidence>
<feature type="transmembrane region" description="Helical" evidence="7">
    <location>
        <begin position="217"/>
        <end position="237"/>
    </location>
</feature>
<dbReference type="Proteomes" id="UP000823618">
    <property type="component" value="Unassembled WGS sequence"/>
</dbReference>
<proteinExistence type="inferred from homology"/>
<feature type="transmembrane region" description="Helical" evidence="7">
    <location>
        <begin position="188"/>
        <end position="205"/>
    </location>
</feature>
<evidence type="ECO:0000313" key="9">
    <source>
        <dbReference type="Proteomes" id="UP000823618"/>
    </source>
</evidence>
<comment type="similarity">
    <text evidence="2 6">Belongs to the ABC-3 integral membrane protein family.</text>
</comment>
<dbReference type="PANTHER" id="PTHR30477">
    <property type="entry name" value="ABC-TRANSPORTER METAL-BINDING PROTEIN"/>
    <property type="match status" value="1"/>
</dbReference>
<reference evidence="8" key="1">
    <citation type="submission" date="2020-10" db="EMBL/GenBank/DDBJ databases">
        <authorList>
            <person name="Gilroy R."/>
        </authorList>
    </citation>
    <scope>NUCLEOTIDE SEQUENCE</scope>
    <source>
        <strain evidence="8">E3-2379</strain>
    </source>
</reference>
<dbReference type="GO" id="GO:0055085">
    <property type="term" value="P:transmembrane transport"/>
    <property type="evidence" value="ECO:0007669"/>
    <property type="project" value="InterPro"/>
</dbReference>
<dbReference type="AlphaFoldDB" id="A0A9D9HZK9"/>
<evidence type="ECO:0000256" key="4">
    <source>
        <dbReference type="ARBA" id="ARBA00022989"/>
    </source>
</evidence>
<feature type="transmembrane region" description="Helical" evidence="7">
    <location>
        <begin position="129"/>
        <end position="152"/>
    </location>
</feature>
<evidence type="ECO:0000256" key="2">
    <source>
        <dbReference type="ARBA" id="ARBA00008034"/>
    </source>
</evidence>
<comment type="subcellular location">
    <subcellularLocation>
        <location evidence="6">Cell membrane</location>
        <topology evidence="6">Multi-pass membrane protein</topology>
    </subcellularLocation>
    <subcellularLocation>
        <location evidence="1">Membrane</location>
        <topology evidence="1">Multi-pass membrane protein</topology>
    </subcellularLocation>
</comment>
<evidence type="ECO:0000256" key="6">
    <source>
        <dbReference type="RuleBase" id="RU003943"/>
    </source>
</evidence>
<feature type="transmembrane region" description="Helical" evidence="7">
    <location>
        <begin position="164"/>
        <end position="182"/>
    </location>
</feature>
<dbReference type="EMBL" id="JADIML010000089">
    <property type="protein sequence ID" value="MBO8462925.1"/>
    <property type="molecule type" value="Genomic_DNA"/>
</dbReference>
<evidence type="ECO:0000313" key="8">
    <source>
        <dbReference type="EMBL" id="MBO8462925.1"/>
    </source>
</evidence>
<comment type="caution">
    <text evidence="8">The sequence shown here is derived from an EMBL/GenBank/DDBJ whole genome shotgun (WGS) entry which is preliminary data.</text>
</comment>
<dbReference type="PANTHER" id="PTHR30477:SF0">
    <property type="entry name" value="METAL TRANSPORT SYSTEM MEMBRANE PROTEIN TM_0125-RELATED"/>
    <property type="match status" value="1"/>
</dbReference>
<name>A0A9D9HZK9_9FIRM</name>
<evidence type="ECO:0000256" key="7">
    <source>
        <dbReference type="SAM" id="Phobius"/>
    </source>
</evidence>